<evidence type="ECO:0000313" key="6">
    <source>
        <dbReference type="Proteomes" id="UP000318394"/>
    </source>
</evidence>
<dbReference type="EMBL" id="UGPN01000002">
    <property type="protein sequence ID" value="STY61595.1"/>
    <property type="molecule type" value="Genomic_DNA"/>
</dbReference>
<name>A0A248ZZV7_MANHA</name>
<dbReference type="PIRSF" id="PIRSF029037">
    <property type="entry name" value="UCP029037_Zn_ribbon"/>
    <property type="match status" value="1"/>
</dbReference>
<dbReference type="EMBL" id="VAJI01000005">
    <property type="protein sequence ID" value="TRB38895.1"/>
    <property type="molecule type" value="Genomic_DNA"/>
</dbReference>
<dbReference type="KEGG" id="mhay:VK67_06590"/>
<dbReference type="RefSeq" id="WP_006249340.1">
    <property type="nucleotide sequence ID" value="NZ_CP011098.1"/>
</dbReference>
<reference evidence="1 4" key="1">
    <citation type="submission" date="2018-06" db="EMBL/GenBank/DDBJ databases">
        <authorList>
            <consortium name="Pathogen Informatics"/>
            <person name="Doyle S."/>
        </authorList>
    </citation>
    <scope>NUCLEOTIDE SEQUENCE [LARGE SCALE GENOMIC DNA]</scope>
    <source>
        <strain evidence="1 4">NCTC10638</strain>
    </source>
</reference>
<protein>
    <submittedName>
        <fullName evidence="1">Zn-ribbon-containing, possibly nucleic-acid-binding protein</fullName>
    </submittedName>
</protein>
<evidence type="ECO:0000313" key="5">
    <source>
        <dbReference type="Proteomes" id="UP000315164"/>
    </source>
</evidence>
<organism evidence="3 5">
    <name type="scientific">Mannheimia haemolytica</name>
    <name type="common">Pasteurella haemolytica</name>
    <dbReference type="NCBI Taxonomy" id="75985"/>
    <lineage>
        <taxon>Bacteria</taxon>
        <taxon>Pseudomonadati</taxon>
        <taxon>Pseudomonadota</taxon>
        <taxon>Gammaproteobacteria</taxon>
        <taxon>Pasteurellales</taxon>
        <taxon>Pasteurellaceae</taxon>
        <taxon>Mannheimia</taxon>
    </lineage>
</organism>
<dbReference type="AlphaFoldDB" id="A0A248ZZV7"/>
<evidence type="ECO:0000313" key="3">
    <source>
        <dbReference type="EMBL" id="TRB75587.1"/>
    </source>
</evidence>
<dbReference type="GeneID" id="67368969"/>
<dbReference type="STRING" id="75985.WC39_06585"/>
<dbReference type="Proteomes" id="UP000254802">
    <property type="component" value="Unassembled WGS sequence"/>
</dbReference>
<evidence type="ECO:0000313" key="4">
    <source>
        <dbReference type="Proteomes" id="UP000254802"/>
    </source>
</evidence>
<dbReference type="Proteomes" id="UP000315164">
    <property type="component" value="Unassembled WGS sequence"/>
</dbReference>
<accession>A0A248ZZV7</accession>
<evidence type="ECO:0000313" key="1">
    <source>
        <dbReference type="EMBL" id="STY61595.1"/>
    </source>
</evidence>
<dbReference type="Proteomes" id="UP000318394">
    <property type="component" value="Unassembled WGS sequence"/>
</dbReference>
<dbReference type="InterPro" id="IPR016908">
    <property type="entry name" value="UCP029037"/>
</dbReference>
<evidence type="ECO:0000313" key="2">
    <source>
        <dbReference type="EMBL" id="TRB38895.1"/>
    </source>
</evidence>
<dbReference type="KEGG" id="mhaq:WC39_06585"/>
<sequence length="250" mass="29051">MYQAIVHFSYHNFEQDPVTAISQILNQWLYNGQVIGREMPITFHQNEFQARVCVPTQESLLPQYNSDEVNEALQQAVEIGVIFASFELVGRDYQGEESSHNRSPAFQILYTTHLDTCSPLYDGEQFAPIPLYSLQDQSLSEAILEWQQNWQACDLLQMNGNLLECHALVQISDETSDLAMIGRDLCQQIEQKTHIPTFYYLYRLGRDESEYQRKCPCCGGEWKLTEPLHDIFHFRCEPCRLISNLSWELL</sequence>
<gene>
    <name evidence="3" type="ORF">FEA53_04120</name>
    <name evidence="2" type="ORF">FEB89_04125</name>
    <name evidence="1" type="ORF">NCTC10638_02815</name>
</gene>
<dbReference type="OrthoDB" id="5589102at2"/>
<dbReference type="EMBL" id="VAJB01000005">
    <property type="protein sequence ID" value="TRB75587.1"/>
    <property type="molecule type" value="Genomic_DNA"/>
</dbReference>
<dbReference type="Pfam" id="PF10071">
    <property type="entry name" value="DUF2310"/>
    <property type="match status" value="1"/>
</dbReference>
<reference evidence="5 6" key="2">
    <citation type="journal article" date="2019" name="Vet. Microbiol.">
        <title>Genetic characterization of susceptible and multi-drug resistant Mannheimia haemolytica isolated from high-risk stocker calves prior to and after antimicrobial metaphylaxis.</title>
        <authorList>
            <person name="Snyder E.R."/>
            <person name="Alvarez-Narvaez S."/>
            <person name="Credille B.C."/>
        </authorList>
    </citation>
    <scope>NUCLEOTIDE SEQUENCE [LARGE SCALE GENOMIC DNA]</scope>
    <source>
        <strain evidence="3 5">UGA-R5-128-1</strain>
        <strain evidence="2 6">UGA-R7-163-1</strain>
    </source>
</reference>
<keyword evidence="6" id="KW-1185">Reference proteome</keyword>
<proteinExistence type="predicted"/>